<evidence type="ECO:0000313" key="3">
    <source>
        <dbReference type="Proteomes" id="UP000813444"/>
    </source>
</evidence>
<organism evidence="2 3">
    <name type="scientific">Stachybotrys elegans</name>
    <dbReference type="NCBI Taxonomy" id="80388"/>
    <lineage>
        <taxon>Eukaryota</taxon>
        <taxon>Fungi</taxon>
        <taxon>Dikarya</taxon>
        <taxon>Ascomycota</taxon>
        <taxon>Pezizomycotina</taxon>
        <taxon>Sordariomycetes</taxon>
        <taxon>Hypocreomycetidae</taxon>
        <taxon>Hypocreales</taxon>
        <taxon>Stachybotryaceae</taxon>
        <taxon>Stachybotrys</taxon>
    </lineage>
</organism>
<evidence type="ECO:0000313" key="2">
    <source>
        <dbReference type="EMBL" id="KAH7322668.1"/>
    </source>
</evidence>
<dbReference type="OrthoDB" id="5127974at2759"/>
<name>A0A8K0WU06_9HYPO</name>
<comment type="caution">
    <text evidence="2">The sequence shown here is derived from an EMBL/GenBank/DDBJ whole genome shotgun (WGS) entry which is preliminary data.</text>
</comment>
<protein>
    <submittedName>
        <fullName evidence="2">Uncharacterized protein</fullName>
    </submittedName>
</protein>
<evidence type="ECO:0000256" key="1">
    <source>
        <dbReference type="SAM" id="Phobius"/>
    </source>
</evidence>
<keyword evidence="1" id="KW-0472">Membrane</keyword>
<accession>A0A8K0WU06</accession>
<feature type="transmembrane region" description="Helical" evidence="1">
    <location>
        <begin position="48"/>
        <end position="70"/>
    </location>
</feature>
<dbReference type="AlphaFoldDB" id="A0A8K0WU06"/>
<feature type="transmembrane region" description="Helical" evidence="1">
    <location>
        <begin position="194"/>
        <end position="216"/>
    </location>
</feature>
<dbReference type="EMBL" id="JAGPNK010000004">
    <property type="protein sequence ID" value="KAH7322668.1"/>
    <property type="molecule type" value="Genomic_DNA"/>
</dbReference>
<feature type="transmembrane region" description="Helical" evidence="1">
    <location>
        <begin position="115"/>
        <end position="136"/>
    </location>
</feature>
<reference evidence="2" key="1">
    <citation type="journal article" date="2021" name="Nat. Commun.">
        <title>Genetic determinants of endophytism in the Arabidopsis root mycobiome.</title>
        <authorList>
            <person name="Mesny F."/>
            <person name="Miyauchi S."/>
            <person name="Thiergart T."/>
            <person name="Pickel B."/>
            <person name="Atanasova L."/>
            <person name="Karlsson M."/>
            <person name="Huettel B."/>
            <person name="Barry K.W."/>
            <person name="Haridas S."/>
            <person name="Chen C."/>
            <person name="Bauer D."/>
            <person name="Andreopoulos W."/>
            <person name="Pangilinan J."/>
            <person name="LaButti K."/>
            <person name="Riley R."/>
            <person name="Lipzen A."/>
            <person name="Clum A."/>
            <person name="Drula E."/>
            <person name="Henrissat B."/>
            <person name="Kohler A."/>
            <person name="Grigoriev I.V."/>
            <person name="Martin F.M."/>
            <person name="Hacquard S."/>
        </authorList>
    </citation>
    <scope>NUCLEOTIDE SEQUENCE</scope>
    <source>
        <strain evidence="2">MPI-CAGE-CH-0235</strain>
    </source>
</reference>
<sequence>MGSHIPTKKSYLDLANVLILVSTFAGAVTLQAQFSLPEDCNGSRVRTLLAFASQFFLLGPIAVSSVYVALHNRQDGSVESGTHAFVQVQFGLIGAMIITGILLLNISVQYAGAAYLGSAGIGLSSIFILATVLYSIDDHVPVLPNGQLANESSFSQSPSPSDNRSQRPRISLSQYLGLEKEYAAYTKPKLVLRWAIVGLVVLECLGYLCLLALGIVQVQLSDHTSCRLL</sequence>
<proteinExistence type="predicted"/>
<keyword evidence="1" id="KW-0812">Transmembrane</keyword>
<keyword evidence="1" id="KW-1133">Transmembrane helix</keyword>
<dbReference type="Proteomes" id="UP000813444">
    <property type="component" value="Unassembled WGS sequence"/>
</dbReference>
<gene>
    <name evidence="2" type="ORF">B0I35DRAFT_426225</name>
</gene>
<keyword evidence="3" id="KW-1185">Reference proteome</keyword>
<feature type="transmembrane region" description="Helical" evidence="1">
    <location>
        <begin position="90"/>
        <end position="108"/>
    </location>
</feature>
<feature type="transmembrane region" description="Helical" evidence="1">
    <location>
        <begin position="14"/>
        <end position="36"/>
    </location>
</feature>